<evidence type="ECO:0000313" key="2">
    <source>
        <dbReference type="Proteomes" id="UP000609323"/>
    </source>
</evidence>
<name>A0ABQ1FZG7_9BACL</name>
<gene>
    <name evidence="1" type="ORF">GCM10010917_17620</name>
</gene>
<proteinExistence type="predicted"/>
<keyword evidence="2" id="KW-1185">Reference proteome</keyword>
<comment type="caution">
    <text evidence="1">The sequence shown here is derived from an EMBL/GenBank/DDBJ whole genome shotgun (WGS) entry which is preliminary data.</text>
</comment>
<protein>
    <submittedName>
        <fullName evidence="1">Uncharacterized protein</fullName>
    </submittedName>
</protein>
<organism evidence="1 2">
    <name type="scientific">Paenibacillus physcomitrellae</name>
    <dbReference type="NCBI Taxonomy" id="1619311"/>
    <lineage>
        <taxon>Bacteria</taxon>
        <taxon>Bacillati</taxon>
        <taxon>Bacillota</taxon>
        <taxon>Bacilli</taxon>
        <taxon>Bacillales</taxon>
        <taxon>Paenibacillaceae</taxon>
        <taxon>Paenibacillus</taxon>
    </lineage>
</organism>
<accession>A0ABQ1FZG7</accession>
<dbReference type="EMBL" id="BMHF01000005">
    <property type="protein sequence ID" value="GGA32985.1"/>
    <property type="molecule type" value="Genomic_DNA"/>
</dbReference>
<evidence type="ECO:0000313" key="1">
    <source>
        <dbReference type="EMBL" id="GGA32985.1"/>
    </source>
</evidence>
<sequence length="53" mass="5651">MIWNPDLTSFLLPAGLEQRGSFLKLLAVRPAELLSLLLFFPLQLAAIAAGAAA</sequence>
<dbReference type="Proteomes" id="UP000609323">
    <property type="component" value="Unassembled WGS sequence"/>
</dbReference>
<reference evidence="2" key="1">
    <citation type="journal article" date="2019" name="Int. J. Syst. Evol. Microbiol.">
        <title>The Global Catalogue of Microorganisms (GCM) 10K type strain sequencing project: providing services to taxonomists for standard genome sequencing and annotation.</title>
        <authorList>
            <consortium name="The Broad Institute Genomics Platform"/>
            <consortium name="The Broad Institute Genome Sequencing Center for Infectious Disease"/>
            <person name="Wu L."/>
            <person name="Ma J."/>
        </authorList>
    </citation>
    <scope>NUCLEOTIDE SEQUENCE [LARGE SCALE GENOMIC DNA]</scope>
    <source>
        <strain evidence="2">CGMCC 1.15044</strain>
    </source>
</reference>